<comment type="pathway">
    <text evidence="2">Protein modification; protein ubiquitination.</text>
</comment>
<accession>A0A3G5ABQ5</accession>
<dbReference type="PROSITE" id="PS50089">
    <property type="entry name" value="ZF_RING_2"/>
    <property type="match status" value="1"/>
</dbReference>
<feature type="domain" description="RING-type" evidence="9">
    <location>
        <begin position="41"/>
        <end position="93"/>
    </location>
</feature>
<comment type="subcellular location">
    <subcellularLocation>
        <location evidence="1">Cytoplasm</location>
    </subcellularLocation>
</comment>
<dbReference type="GO" id="GO:0008270">
    <property type="term" value="F:zinc ion binding"/>
    <property type="evidence" value="ECO:0007669"/>
    <property type="project" value="UniProtKB-KW"/>
</dbReference>
<dbReference type="PANTHER" id="PTHR11210">
    <property type="entry name" value="RING BOX"/>
    <property type="match status" value="1"/>
</dbReference>
<keyword evidence="5 8" id="KW-0863">Zinc-finger</keyword>
<evidence type="ECO:0000256" key="6">
    <source>
        <dbReference type="ARBA" id="ARBA00022786"/>
    </source>
</evidence>
<organism evidence="10">
    <name type="scientific">Hyperionvirus sp</name>
    <dbReference type="NCBI Taxonomy" id="2487770"/>
    <lineage>
        <taxon>Viruses</taxon>
        <taxon>Varidnaviria</taxon>
        <taxon>Bamfordvirae</taxon>
        <taxon>Nucleocytoviricota</taxon>
        <taxon>Megaviricetes</taxon>
        <taxon>Imitervirales</taxon>
        <taxon>Mimiviridae</taxon>
        <taxon>Klosneuvirinae</taxon>
    </lineage>
</organism>
<dbReference type="InterPro" id="IPR013083">
    <property type="entry name" value="Znf_RING/FYVE/PHD"/>
</dbReference>
<keyword evidence="6" id="KW-0833">Ubl conjugation pathway</keyword>
<dbReference type="Pfam" id="PF12678">
    <property type="entry name" value="zf-rbx1"/>
    <property type="match status" value="1"/>
</dbReference>
<evidence type="ECO:0000256" key="7">
    <source>
        <dbReference type="ARBA" id="ARBA00022833"/>
    </source>
</evidence>
<name>A0A3G5ABQ5_9VIRU</name>
<evidence type="ECO:0000256" key="1">
    <source>
        <dbReference type="ARBA" id="ARBA00004496"/>
    </source>
</evidence>
<protein>
    <recommendedName>
        <fullName evidence="9">RING-type domain-containing protein</fullName>
    </recommendedName>
</protein>
<dbReference type="Gene3D" id="3.30.40.10">
    <property type="entry name" value="Zinc/RING finger domain, C3HC4 (zinc finger)"/>
    <property type="match status" value="1"/>
</dbReference>
<evidence type="ECO:0000256" key="3">
    <source>
        <dbReference type="ARBA" id="ARBA00022490"/>
    </source>
</evidence>
<dbReference type="SUPFAM" id="SSF57850">
    <property type="entry name" value="RING/U-box"/>
    <property type="match status" value="1"/>
</dbReference>
<evidence type="ECO:0000256" key="2">
    <source>
        <dbReference type="ARBA" id="ARBA00004906"/>
    </source>
</evidence>
<dbReference type="InterPro" id="IPR024766">
    <property type="entry name" value="Znf_RING_H2"/>
</dbReference>
<sequence>MAETTLVGEGKGKYMDRVNVESLNIQATYSLKAGKSIDDECPLCRQNLLAPSLEDLHKGNLKIINILGACNHCFHKSCIDAHCKENVSCPVDKTPWNIARVIHVADYIRRTGEESIS</sequence>
<dbReference type="InterPro" id="IPR051031">
    <property type="entry name" value="RING-box_E3_Ubiquitin_Ligase"/>
</dbReference>
<proteinExistence type="predicted"/>
<evidence type="ECO:0000256" key="8">
    <source>
        <dbReference type="PROSITE-ProRule" id="PRU00175"/>
    </source>
</evidence>
<keyword evidence="7" id="KW-0862">Zinc</keyword>
<dbReference type="EMBL" id="MK072412">
    <property type="protein sequence ID" value="AYV84597.1"/>
    <property type="molecule type" value="Genomic_DNA"/>
</dbReference>
<keyword evidence="4" id="KW-0479">Metal-binding</keyword>
<gene>
    <name evidence="10" type="ORF">Hyperionvirus30_13</name>
</gene>
<evidence type="ECO:0000313" key="10">
    <source>
        <dbReference type="EMBL" id="AYV84597.1"/>
    </source>
</evidence>
<dbReference type="InterPro" id="IPR001841">
    <property type="entry name" value="Znf_RING"/>
</dbReference>
<reference evidence="10" key="1">
    <citation type="submission" date="2018-10" db="EMBL/GenBank/DDBJ databases">
        <title>Hidden diversity of soil giant viruses.</title>
        <authorList>
            <person name="Schulz F."/>
            <person name="Alteio L."/>
            <person name="Goudeau D."/>
            <person name="Ryan E.M."/>
            <person name="Malmstrom R.R."/>
            <person name="Blanchard J."/>
            <person name="Woyke T."/>
        </authorList>
    </citation>
    <scope>NUCLEOTIDE SEQUENCE</scope>
    <source>
        <strain evidence="10">HYV1</strain>
    </source>
</reference>
<evidence type="ECO:0000259" key="9">
    <source>
        <dbReference type="PROSITE" id="PS50089"/>
    </source>
</evidence>
<keyword evidence="3" id="KW-0963">Cytoplasm</keyword>
<evidence type="ECO:0000256" key="5">
    <source>
        <dbReference type="ARBA" id="ARBA00022771"/>
    </source>
</evidence>
<evidence type="ECO:0000256" key="4">
    <source>
        <dbReference type="ARBA" id="ARBA00022723"/>
    </source>
</evidence>